<feature type="binding site" evidence="20">
    <location>
        <position position="31"/>
    </location>
    <ligand>
        <name>UDP-N-acetyl-alpha-D-glucosamine</name>
        <dbReference type="ChEBI" id="CHEBI:57705"/>
    </ligand>
</feature>
<keyword evidence="7 20" id="KW-0808">Transferase</keyword>
<evidence type="ECO:0000256" key="15">
    <source>
        <dbReference type="ARBA" id="ARBA00023315"/>
    </source>
</evidence>
<feature type="binding site" evidence="20">
    <location>
        <position position="165"/>
    </location>
    <ligand>
        <name>UDP-N-acetyl-alpha-D-glucosamine</name>
        <dbReference type="ChEBI" id="CHEBI:57705"/>
    </ligand>
</feature>
<keyword evidence="14 20" id="KW-0511">Multifunctional enzyme</keyword>
<evidence type="ECO:0000256" key="17">
    <source>
        <dbReference type="ARBA" id="ARBA00048247"/>
    </source>
</evidence>
<evidence type="ECO:0000256" key="20">
    <source>
        <dbReference type="HAMAP-Rule" id="MF_01631"/>
    </source>
</evidence>
<feature type="binding site" evidence="20">
    <location>
        <position position="114"/>
    </location>
    <ligand>
        <name>Mg(2+)</name>
        <dbReference type="ChEBI" id="CHEBI:18420"/>
    </ligand>
</feature>
<proteinExistence type="inferred from homology"/>
<protein>
    <recommendedName>
        <fullName evidence="20">Bifunctional protein GlmU</fullName>
    </recommendedName>
    <domain>
        <recommendedName>
            <fullName evidence="20">UDP-N-acetylglucosamine pyrophosphorylase</fullName>
            <ecNumber evidence="20">2.7.7.23</ecNumber>
        </recommendedName>
        <alternativeName>
            <fullName evidence="20">N-acetylglucosamine-1-phosphate uridyltransferase</fullName>
        </alternativeName>
    </domain>
    <domain>
        <recommendedName>
            <fullName evidence="20">Glucosamine-1-phosphate N-acetyltransferase</fullName>
            <ecNumber evidence="20">2.3.1.157</ecNumber>
        </recommendedName>
    </domain>
</protein>
<name>A0A3S4Y5M8_9ACTN</name>
<evidence type="ECO:0000313" key="23">
    <source>
        <dbReference type="EMBL" id="VEH69280.1"/>
    </source>
</evidence>
<gene>
    <name evidence="20 23" type="primary">glmU</name>
    <name evidence="23" type="ORF">NCTC12967_00546</name>
</gene>
<dbReference type="Proteomes" id="UP000273044">
    <property type="component" value="Chromosome"/>
</dbReference>
<dbReference type="InterPro" id="IPR050065">
    <property type="entry name" value="GlmU-like"/>
</dbReference>
<organism evidence="23 24">
    <name type="scientific">Arachnia propionica</name>
    <dbReference type="NCBI Taxonomy" id="1750"/>
    <lineage>
        <taxon>Bacteria</taxon>
        <taxon>Bacillati</taxon>
        <taxon>Actinomycetota</taxon>
        <taxon>Actinomycetes</taxon>
        <taxon>Propionibacteriales</taxon>
        <taxon>Propionibacteriaceae</taxon>
        <taxon>Arachnia</taxon>
    </lineage>
</organism>
<dbReference type="Gene3D" id="2.160.10.10">
    <property type="entry name" value="Hexapeptide repeat proteins"/>
    <property type="match status" value="1"/>
</dbReference>
<accession>A0A3S4Y5M8</accession>
<keyword evidence="8 20" id="KW-0548">Nucleotidyltransferase</keyword>
<dbReference type="NCBIfam" id="NF010932">
    <property type="entry name" value="PRK14352.1"/>
    <property type="match status" value="1"/>
</dbReference>
<keyword evidence="13 20" id="KW-0573">Peptidoglycan synthesis</keyword>
<sequence length="493" mass="51930">MTIPDSDLAPVAAVIVLAAGGGTRMKSRRSKLLHELCGKSMLSYAVSAAAALNPHHLVVVVGHQRVEVLEHLESLSQNVTTAVQEQQLGTGHAVACGLGQLPDLEGEVVVTYGDVPLLTGKTLRKLVSIHRAESNAVTVLTAEVEDPAGYGRIVRTGGKVTGIVEHRDASDEQLLIREINSGIYVFDAAVLRDGLAQLSTDNAQGEQYLTDILRYAHDLDRPVGALITEDVWQTEGVNDRVQLARMSQELNRRILERWMREGVTVIDPRNTWVDVDVDLSQDVTLMPGVILQGATTIAPGAVIGPDTTLQDVEVGENATVIRSHGSFAIIGDGANVGPFSYLRPGTQLGPGGKIGAFVETKNAVIGEGSKVPHLSYVGDAIIGDGANIGAGTIFANYDGVNKSTTHVGNSAFIGSNSVLVAPVDISDGAFVAAGSAVTDDVPTGGLAVARGRQRNVDDWLVRRRPGSKAARAAAESDGNVHPAVAESRAKKKE</sequence>
<feature type="region of interest" description="Linker" evidence="20">
    <location>
        <begin position="241"/>
        <end position="261"/>
    </location>
</feature>
<dbReference type="CDD" id="cd03353">
    <property type="entry name" value="LbH_GlmU_C"/>
    <property type="match status" value="1"/>
</dbReference>
<evidence type="ECO:0000256" key="12">
    <source>
        <dbReference type="ARBA" id="ARBA00022960"/>
    </source>
</evidence>
<dbReference type="RefSeq" id="WP_061788240.1">
    <property type="nucleotide sequence ID" value="NZ_CAJZDL010000101.1"/>
</dbReference>
<dbReference type="GeneID" id="64406042"/>
<keyword evidence="11 20" id="KW-0460">Magnesium</keyword>
<comment type="function">
    <text evidence="19 20">Catalyzes the last two sequential reactions in the de novo biosynthetic pathway for UDP-N-acetylglucosamine (UDP-GlcNAc). The C-terminal domain catalyzes the transfer of acetyl group from acetyl coenzyme A to glucosamine-1-phosphate (GlcN-1-P) to produce N-acetylglucosamine-1-phosphate (GlcNAc-1-P), which is converted into UDP-GlcNAc by the transfer of uridine 5-monophosphate (from uridine 5-triphosphate), a reaction catalyzed by the N-terminal domain.</text>
</comment>
<dbReference type="EC" id="2.3.1.157" evidence="20"/>
<evidence type="ECO:0000313" key="24">
    <source>
        <dbReference type="Proteomes" id="UP000273044"/>
    </source>
</evidence>
<dbReference type="InterPro" id="IPR005882">
    <property type="entry name" value="Bifunctional_GlmU"/>
</dbReference>
<feature type="binding site" evidence="20">
    <location>
        <begin position="17"/>
        <end position="20"/>
    </location>
    <ligand>
        <name>UDP-N-acetyl-alpha-D-glucosamine</name>
        <dbReference type="ChEBI" id="CHEBI:57705"/>
    </ligand>
</feature>
<feature type="region of interest" description="Disordered" evidence="21">
    <location>
        <begin position="460"/>
        <end position="493"/>
    </location>
</feature>
<dbReference type="GO" id="GO:0016020">
    <property type="term" value="C:membrane"/>
    <property type="evidence" value="ECO:0007669"/>
    <property type="project" value="GOC"/>
</dbReference>
<dbReference type="EMBL" id="LR134406">
    <property type="protein sequence ID" value="VEH69280.1"/>
    <property type="molecule type" value="Genomic_DNA"/>
</dbReference>
<comment type="cofactor">
    <cofactor evidence="20">
        <name>Mg(2+)</name>
        <dbReference type="ChEBI" id="CHEBI:18420"/>
    </cofactor>
    <text evidence="20">Binds 1 Mg(2+) ion per subunit.</text>
</comment>
<evidence type="ECO:0000256" key="19">
    <source>
        <dbReference type="ARBA" id="ARBA00049628"/>
    </source>
</evidence>
<dbReference type="GO" id="GO:0009252">
    <property type="term" value="P:peptidoglycan biosynthetic process"/>
    <property type="evidence" value="ECO:0007669"/>
    <property type="project" value="UniProtKB-UniRule"/>
</dbReference>
<keyword evidence="9 20" id="KW-0479">Metal-binding</keyword>
<dbReference type="InterPro" id="IPR001451">
    <property type="entry name" value="Hexapep"/>
</dbReference>
<dbReference type="PANTHER" id="PTHR43584:SF3">
    <property type="entry name" value="BIFUNCTIONAL PROTEIN GLMU"/>
    <property type="match status" value="1"/>
</dbReference>
<comment type="pathway">
    <text evidence="3 20">Nucleotide-sugar biosynthesis; UDP-N-acetyl-alpha-D-glucosamine biosynthesis; UDP-N-acetyl-alpha-D-glucosamine from N-acetyl-alpha-D-glucosamine 1-phosphate: step 1/1.</text>
</comment>
<dbReference type="InterPro" id="IPR005835">
    <property type="entry name" value="NTP_transferase_dom"/>
</dbReference>
<evidence type="ECO:0000256" key="5">
    <source>
        <dbReference type="ARBA" id="ARBA00007947"/>
    </source>
</evidence>
<feature type="binding site" evidence="20">
    <location>
        <position position="415"/>
    </location>
    <ligand>
        <name>acetyl-CoA</name>
        <dbReference type="ChEBI" id="CHEBI:57288"/>
    </ligand>
</feature>
<evidence type="ECO:0000256" key="8">
    <source>
        <dbReference type="ARBA" id="ARBA00022695"/>
    </source>
</evidence>
<evidence type="ECO:0000256" key="9">
    <source>
        <dbReference type="ARBA" id="ARBA00022723"/>
    </source>
</evidence>
<dbReference type="GO" id="GO:0019134">
    <property type="term" value="F:glucosamine-1-phosphate N-acetyltransferase activity"/>
    <property type="evidence" value="ECO:0007669"/>
    <property type="project" value="UniProtKB-UniRule"/>
</dbReference>
<feature type="binding site" evidence="20">
    <location>
        <position position="376"/>
    </location>
    <ligand>
        <name>UDP-N-acetyl-alpha-D-glucosamine</name>
        <dbReference type="ChEBI" id="CHEBI:57705"/>
    </ligand>
</feature>
<feature type="binding site" evidence="20">
    <location>
        <begin position="396"/>
        <end position="397"/>
    </location>
    <ligand>
        <name>acetyl-CoA</name>
        <dbReference type="ChEBI" id="CHEBI:57288"/>
    </ligand>
</feature>
<evidence type="ECO:0000256" key="7">
    <source>
        <dbReference type="ARBA" id="ARBA00022679"/>
    </source>
</evidence>
<feature type="binding site" evidence="20">
    <location>
        <position position="238"/>
    </location>
    <ligand>
        <name>UDP-N-acetyl-alpha-D-glucosamine</name>
        <dbReference type="ChEBI" id="CHEBI:57705"/>
    </ligand>
</feature>
<feature type="binding site" evidence="20">
    <location>
        <begin position="89"/>
        <end position="90"/>
    </location>
    <ligand>
        <name>UDP-N-acetyl-alpha-D-glucosamine</name>
        <dbReference type="ChEBI" id="CHEBI:57705"/>
    </ligand>
</feature>
<feature type="binding site" evidence="20">
    <location>
        <position position="180"/>
    </location>
    <ligand>
        <name>UDP-N-acetyl-alpha-D-glucosamine</name>
        <dbReference type="ChEBI" id="CHEBI:57705"/>
    </ligand>
</feature>
<dbReference type="Gene3D" id="3.90.550.10">
    <property type="entry name" value="Spore Coat Polysaccharide Biosynthesis Protein SpsA, Chain A"/>
    <property type="match status" value="1"/>
</dbReference>
<evidence type="ECO:0000256" key="10">
    <source>
        <dbReference type="ARBA" id="ARBA00022737"/>
    </source>
</evidence>
<feature type="active site" description="Proton acceptor" evidence="20">
    <location>
        <position position="373"/>
    </location>
</feature>
<dbReference type="GO" id="GO:0009245">
    <property type="term" value="P:lipid A biosynthetic process"/>
    <property type="evidence" value="ECO:0007669"/>
    <property type="project" value="UniProtKB-UniRule"/>
</dbReference>
<dbReference type="GO" id="GO:0000902">
    <property type="term" value="P:cell morphogenesis"/>
    <property type="evidence" value="ECO:0007669"/>
    <property type="project" value="UniProtKB-UniRule"/>
</dbReference>
<comment type="subcellular location">
    <subcellularLocation>
        <location evidence="1 20">Cytoplasm</location>
    </subcellularLocation>
</comment>
<dbReference type="GO" id="GO:0071555">
    <property type="term" value="P:cell wall organization"/>
    <property type="evidence" value="ECO:0007669"/>
    <property type="project" value="UniProtKB-KW"/>
</dbReference>
<dbReference type="InterPro" id="IPR011004">
    <property type="entry name" value="Trimer_LpxA-like_sf"/>
</dbReference>
<evidence type="ECO:0000259" key="22">
    <source>
        <dbReference type="Pfam" id="PF00483"/>
    </source>
</evidence>
<feature type="binding site" evidence="20">
    <location>
        <begin position="112"/>
        <end position="114"/>
    </location>
    <ligand>
        <name>UDP-N-acetyl-alpha-D-glucosamine</name>
        <dbReference type="ChEBI" id="CHEBI:57705"/>
    </ligand>
</feature>
<keyword evidence="10 20" id="KW-0677">Repeat</keyword>
<dbReference type="Pfam" id="PF14602">
    <property type="entry name" value="Hexapep_2"/>
    <property type="match status" value="1"/>
</dbReference>
<evidence type="ECO:0000256" key="21">
    <source>
        <dbReference type="SAM" id="MobiDB-lite"/>
    </source>
</evidence>
<comment type="subunit">
    <text evidence="20">Homotrimer.</text>
</comment>
<evidence type="ECO:0000256" key="4">
    <source>
        <dbReference type="ARBA" id="ARBA00007707"/>
    </source>
</evidence>
<feature type="binding site" evidence="20">
    <location>
        <position position="238"/>
    </location>
    <ligand>
        <name>Mg(2+)</name>
        <dbReference type="ChEBI" id="CHEBI:18420"/>
    </ligand>
</feature>
<dbReference type="Pfam" id="PF00483">
    <property type="entry name" value="NTP_transferase"/>
    <property type="match status" value="1"/>
</dbReference>
<feature type="binding site" evidence="20">
    <location>
        <position position="361"/>
    </location>
    <ligand>
        <name>UDP-N-acetyl-alpha-D-glucosamine</name>
        <dbReference type="ChEBI" id="CHEBI:57705"/>
    </ligand>
</feature>
<dbReference type="InterPro" id="IPR038009">
    <property type="entry name" value="GlmU_C_LbH"/>
</dbReference>
<feature type="binding site" evidence="20">
    <location>
        <position position="387"/>
    </location>
    <ligand>
        <name>UDP-N-acetyl-alpha-D-glucosamine</name>
        <dbReference type="ChEBI" id="CHEBI:57705"/>
    </ligand>
</feature>
<evidence type="ECO:0000256" key="6">
    <source>
        <dbReference type="ARBA" id="ARBA00022490"/>
    </source>
</evidence>
<evidence type="ECO:0000256" key="13">
    <source>
        <dbReference type="ARBA" id="ARBA00022984"/>
    </source>
</evidence>
<evidence type="ECO:0000256" key="1">
    <source>
        <dbReference type="ARBA" id="ARBA00004496"/>
    </source>
</evidence>
<keyword evidence="6 20" id="KW-0963">Cytoplasm</keyword>
<keyword evidence="15 20" id="KW-0012">Acyltransferase</keyword>
<dbReference type="SUPFAM" id="SSF53448">
    <property type="entry name" value="Nucleotide-diphospho-sugar transferases"/>
    <property type="match status" value="1"/>
</dbReference>
<feature type="region of interest" description="Pyrophosphorylase" evidence="20">
    <location>
        <begin position="1"/>
        <end position="240"/>
    </location>
</feature>
<dbReference type="SUPFAM" id="SSF51161">
    <property type="entry name" value="Trimeric LpxA-like enzymes"/>
    <property type="match status" value="1"/>
</dbReference>
<feature type="binding site" evidence="20">
    <location>
        <position position="151"/>
    </location>
    <ligand>
        <name>UDP-N-acetyl-alpha-D-glucosamine</name>
        <dbReference type="ChEBI" id="CHEBI:57705"/>
    </ligand>
</feature>
<dbReference type="PANTHER" id="PTHR43584">
    <property type="entry name" value="NUCLEOTIDYL TRANSFERASE"/>
    <property type="match status" value="1"/>
</dbReference>
<keyword evidence="16 20" id="KW-0961">Cell wall biogenesis/degradation</keyword>
<comment type="similarity">
    <text evidence="4 20">In the C-terminal section; belongs to the transferase hexapeptide repeat family.</text>
</comment>
<keyword evidence="12 20" id="KW-0133">Cell shape</keyword>
<dbReference type="GO" id="GO:0000287">
    <property type="term" value="F:magnesium ion binding"/>
    <property type="evidence" value="ECO:0007669"/>
    <property type="project" value="UniProtKB-UniRule"/>
</dbReference>
<evidence type="ECO:0000256" key="14">
    <source>
        <dbReference type="ARBA" id="ARBA00023268"/>
    </source>
</evidence>
<dbReference type="GO" id="GO:0005737">
    <property type="term" value="C:cytoplasm"/>
    <property type="evidence" value="ECO:0007669"/>
    <property type="project" value="UniProtKB-SubCell"/>
</dbReference>
<feature type="binding site" evidence="20">
    <location>
        <position position="450"/>
    </location>
    <ligand>
        <name>acetyl-CoA</name>
        <dbReference type="ChEBI" id="CHEBI:57288"/>
    </ligand>
</feature>
<dbReference type="GO" id="GO:0003977">
    <property type="term" value="F:UDP-N-acetylglucosamine diphosphorylase activity"/>
    <property type="evidence" value="ECO:0007669"/>
    <property type="project" value="UniProtKB-UniRule"/>
</dbReference>
<reference evidence="23 24" key="1">
    <citation type="submission" date="2018-12" db="EMBL/GenBank/DDBJ databases">
        <authorList>
            <consortium name="Pathogen Informatics"/>
        </authorList>
    </citation>
    <scope>NUCLEOTIDE SEQUENCE [LARGE SCALE GENOMIC DNA]</scope>
    <source>
        <strain evidence="23 24">NCTC12967</strain>
    </source>
</reference>
<feature type="region of interest" description="N-acetyltransferase" evidence="20">
    <location>
        <begin position="262"/>
        <end position="493"/>
    </location>
</feature>
<feature type="binding site" evidence="20">
    <location>
        <position position="390"/>
    </location>
    <ligand>
        <name>acetyl-CoA</name>
        <dbReference type="ChEBI" id="CHEBI:57288"/>
    </ligand>
</feature>
<dbReference type="InterPro" id="IPR029044">
    <property type="entry name" value="Nucleotide-diphossugar_trans"/>
</dbReference>
<dbReference type="AlphaFoldDB" id="A0A3S4Y5M8"/>
<comment type="catalytic activity">
    <reaction evidence="18 20">
        <text>N-acetyl-alpha-D-glucosamine 1-phosphate + UTP + H(+) = UDP-N-acetyl-alpha-D-glucosamine + diphosphate</text>
        <dbReference type="Rhea" id="RHEA:13509"/>
        <dbReference type="ChEBI" id="CHEBI:15378"/>
        <dbReference type="ChEBI" id="CHEBI:33019"/>
        <dbReference type="ChEBI" id="CHEBI:46398"/>
        <dbReference type="ChEBI" id="CHEBI:57705"/>
        <dbReference type="ChEBI" id="CHEBI:57776"/>
        <dbReference type="EC" id="2.7.7.23"/>
    </reaction>
</comment>
<feature type="domain" description="Nucleotidyl transferase" evidence="22">
    <location>
        <begin position="14"/>
        <end position="233"/>
    </location>
</feature>
<dbReference type="CDD" id="cd02540">
    <property type="entry name" value="GT2_GlmU_N_bac"/>
    <property type="match status" value="1"/>
</dbReference>
<comment type="pathway">
    <text evidence="20">Bacterial outer membrane biogenesis; LPS lipid A biosynthesis.</text>
</comment>
<evidence type="ECO:0000256" key="11">
    <source>
        <dbReference type="ARBA" id="ARBA00022842"/>
    </source>
</evidence>
<dbReference type="GO" id="GO:0008360">
    <property type="term" value="P:regulation of cell shape"/>
    <property type="evidence" value="ECO:0007669"/>
    <property type="project" value="UniProtKB-KW"/>
</dbReference>
<comment type="pathway">
    <text evidence="2 20">Nucleotide-sugar biosynthesis; UDP-N-acetyl-alpha-D-glucosamine biosynthesis; N-acetyl-alpha-D-glucosamine 1-phosphate from alpha-D-glucosamine 6-phosphate (route II): step 2/2.</text>
</comment>
<feature type="binding site" evidence="20">
    <location>
        <position position="84"/>
    </location>
    <ligand>
        <name>UDP-N-acetyl-alpha-D-glucosamine</name>
        <dbReference type="ChEBI" id="CHEBI:57705"/>
    </ligand>
</feature>
<evidence type="ECO:0000256" key="16">
    <source>
        <dbReference type="ARBA" id="ARBA00023316"/>
    </source>
</evidence>
<dbReference type="GO" id="GO:0006048">
    <property type="term" value="P:UDP-N-acetylglucosamine biosynthetic process"/>
    <property type="evidence" value="ECO:0007669"/>
    <property type="project" value="UniProtKB-UniPathway"/>
</dbReference>
<dbReference type="UniPathway" id="UPA00113">
    <property type="reaction ID" value="UER00532"/>
</dbReference>
<dbReference type="UniPathway" id="UPA00973"/>
<feature type="binding site" evidence="20">
    <location>
        <position position="343"/>
    </location>
    <ligand>
        <name>UDP-N-acetyl-alpha-D-glucosamine</name>
        <dbReference type="ChEBI" id="CHEBI:57705"/>
    </ligand>
</feature>
<dbReference type="HAMAP" id="MF_01631">
    <property type="entry name" value="GlmU"/>
    <property type="match status" value="1"/>
</dbReference>
<evidence type="ECO:0000256" key="2">
    <source>
        <dbReference type="ARBA" id="ARBA00005166"/>
    </source>
</evidence>
<evidence type="ECO:0000256" key="18">
    <source>
        <dbReference type="ARBA" id="ARBA00048493"/>
    </source>
</evidence>
<feature type="binding site" evidence="20">
    <location>
        <position position="433"/>
    </location>
    <ligand>
        <name>acetyl-CoA</name>
        <dbReference type="ChEBI" id="CHEBI:57288"/>
    </ligand>
</feature>
<dbReference type="EC" id="2.7.7.23" evidence="20"/>
<evidence type="ECO:0000256" key="3">
    <source>
        <dbReference type="ARBA" id="ARBA00005208"/>
    </source>
</evidence>
<dbReference type="NCBIfam" id="TIGR01173">
    <property type="entry name" value="glmU"/>
    <property type="match status" value="1"/>
</dbReference>
<comment type="similarity">
    <text evidence="5 20">In the N-terminal section; belongs to the N-acetylglucosamine-1-phosphate uridyltransferase family.</text>
</comment>
<keyword evidence="24" id="KW-1185">Reference proteome</keyword>
<comment type="catalytic activity">
    <reaction evidence="17 20">
        <text>alpha-D-glucosamine 1-phosphate + acetyl-CoA = N-acetyl-alpha-D-glucosamine 1-phosphate + CoA + H(+)</text>
        <dbReference type="Rhea" id="RHEA:13725"/>
        <dbReference type="ChEBI" id="CHEBI:15378"/>
        <dbReference type="ChEBI" id="CHEBI:57287"/>
        <dbReference type="ChEBI" id="CHEBI:57288"/>
        <dbReference type="ChEBI" id="CHEBI:57776"/>
        <dbReference type="ChEBI" id="CHEBI:58516"/>
        <dbReference type="EC" id="2.3.1.157"/>
    </reaction>
</comment>